<name>G8TBV1_NIAKG</name>
<dbReference type="AlphaFoldDB" id="G8TBV1"/>
<dbReference type="Proteomes" id="UP000005438">
    <property type="component" value="Chromosome"/>
</dbReference>
<sequence length="47" mass="5479">MSNITTNTDPCLINKPGIQVDLKQEQLILILFNHTEIKCYEQVYVEQ</sequence>
<dbReference type="KEGG" id="nko:Niako_1875"/>
<dbReference type="STRING" id="700598.Niako_1875"/>
<dbReference type="HOGENOM" id="CLU_3170742_0_0_10"/>
<evidence type="ECO:0000313" key="2">
    <source>
        <dbReference type="Proteomes" id="UP000005438"/>
    </source>
</evidence>
<organism evidence="1 2">
    <name type="scientific">Niastella koreensis (strain DSM 17620 / KACC 11465 / NBRC 106392 / GR20-10)</name>
    <dbReference type="NCBI Taxonomy" id="700598"/>
    <lineage>
        <taxon>Bacteria</taxon>
        <taxon>Pseudomonadati</taxon>
        <taxon>Bacteroidota</taxon>
        <taxon>Chitinophagia</taxon>
        <taxon>Chitinophagales</taxon>
        <taxon>Chitinophagaceae</taxon>
        <taxon>Niastella</taxon>
    </lineage>
</organism>
<dbReference type="EMBL" id="CP003178">
    <property type="protein sequence ID" value="AEV98233.1"/>
    <property type="molecule type" value="Genomic_DNA"/>
</dbReference>
<accession>G8TBV1</accession>
<protein>
    <submittedName>
        <fullName evidence="1">Uncharacterized protein</fullName>
    </submittedName>
</protein>
<proteinExistence type="predicted"/>
<reference evidence="1 2" key="1">
    <citation type="submission" date="2011-12" db="EMBL/GenBank/DDBJ databases">
        <title>The complete genome of Niastella koreensis GR20-10.</title>
        <authorList>
            <consortium name="US DOE Joint Genome Institute (JGI-PGF)"/>
            <person name="Lucas S."/>
            <person name="Han J."/>
            <person name="Lapidus A."/>
            <person name="Bruce D."/>
            <person name="Goodwin L."/>
            <person name="Pitluck S."/>
            <person name="Peters L."/>
            <person name="Kyrpides N."/>
            <person name="Mavromatis K."/>
            <person name="Ivanova N."/>
            <person name="Mikhailova N."/>
            <person name="Davenport K."/>
            <person name="Saunders E."/>
            <person name="Detter J.C."/>
            <person name="Tapia R."/>
            <person name="Han C."/>
            <person name="Land M."/>
            <person name="Hauser L."/>
            <person name="Markowitz V."/>
            <person name="Cheng J.-F."/>
            <person name="Hugenholtz P."/>
            <person name="Woyke T."/>
            <person name="Wu D."/>
            <person name="Tindall B."/>
            <person name="Pomrenke H."/>
            <person name="Brambilla E."/>
            <person name="Klenk H.-P."/>
            <person name="Eisen J.A."/>
        </authorList>
    </citation>
    <scope>NUCLEOTIDE SEQUENCE [LARGE SCALE GENOMIC DNA]</scope>
    <source>
        <strain evidence="2">DSM 17620 / KACC 11465 / NBRC 106392 / GR20-10</strain>
    </source>
</reference>
<evidence type="ECO:0000313" key="1">
    <source>
        <dbReference type="EMBL" id="AEV98233.1"/>
    </source>
</evidence>
<gene>
    <name evidence="1" type="ordered locus">Niako_1875</name>
</gene>